<protein>
    <submittedName>
        <fullName evidence="8">PDZ domain-containing protein</fullName>
    </submittedName>
</protein>
<dbReference type="Gene3D" id="3.30.750.44">
    <property type="match status" value="1"/>
</dbReference>
<dbReference type="InterPro" id="IPR036365">
    <property type="entry name" value="PGBD-like_sf"/>
</dbReference>
<dbReference type="InterPro" id="IPR005151">
    <property type="entry name" value="Tail-specific_protease"/>
</dbReference>
<evidence type="ECO:0000313" key="8">
    <source>
        <dbReference type="EMBL" id="RHW42251.1"/>
    </source>
</evidence>
<feature type="domain" description="PDZ" evidence="7">
    <location>
        <begin position="142"/>
        <end position="196"/>
    </location>
</feature>
<feature type="transmembrane region" description="Helical" evidence="6">
    <location>
        <begin position="39"/>
        <end position="60"/>
    </location>
</feature>
<evidence type="ECO:0000256" key="3">
    <source>
        <dbReference type="ARBA" id="ARBA00022801"/>
    </source>
</evidence>
<keyword evidence="3 5" id="KW-0378">Hydrolase</keyword>
<dbReference type="GO" id="GO:0030288">
    <property type="term" value="C:outer membrane-bounded periplasmic space"/>
    <property type="evidence" value="ECO:0007669"/>
    <property type="project" value="TreeGrafter"/>
</dbReference>
<evidence type="ECO:0000256" key="4">
    <source>
        <dbReference type="ARBA" id="ARBA00022825"/>
    </source>
</evidence>
<evidence type="ECO:0000256" key="1">
    <source>
        <dbReference type="ARBA" id="ARBA00009179"/>
    </source>
</evidence>
<comment type="caution">
    <text evidence="8">The sequence shown here is derived from an EMBL/GenBank/DDBJ whole genome shotgun (WGS) entry which is preliminary data.</text>
</comment>
<dbReference type="GO" id="GO:0007165">
    <property type="term" value="P:signal transduction"/>
    <property type="evidence" value="ECO:0007669"/>
    <property type="project" value="TreeGrafter"/>
</dbReference>
<dbReference type="SUPFAM" id="SSF47090">
    <property type="entry name" value="PGBD-like"/>
    <property type="match status" value="1"/>
</dbReference>
<proteinExistence type="inferred from homology"/>
<dbReference type="InterPro" id="IPR041489">
    <property type="entry name" value="PDZ_6"/>
</dbReference>
<keyword evidence="6" id="KW-0812">Transmembrane</keyword>
<dbReference type="Gene3D" id="1.10.101.10">
    <property type="entry name" value="PGBD-like superfamily/PGBD"/>
    <property type="match status" value="1"/>
</dbReference>
<comment type="similarity">
    <text evidence="1 5">Belongs to the peptidase S41A family.</text>
</comment>
<dbReference type="SUPFAM" id="SSF52096">
    <property type="entry name" value="ClpP/crotonase"/>
    <property type="match status" value="1"/>
</dbReference>
<evidence type="ECO:0000313" key="9">
    <source>
        <dbReference type="Proteomes" id="UP000284416"/>
    </source>
</evidence>
<dbReference type="Pfam" id="PF17820">
    <property type="entry name" value="PDZ_6"/>
    <property type="match status" value="1"/>
</dbReference>
<name>A0A417YXF9_9BACI</name>
<evidence type="ECO:0000256" key="6">
    <source>
        <dbReference type="SAM" id="Phobius"/>
    </source>
</evidence>
<dbReference type="FunFam" id="2.30.42.10:FF:000063">
    <property type="entry name" value="Peptidase, S41 family"/>
    <property type="match status" value="1"/>
</dbReference>
<dbReference type="SMART" id="SM00228">
    <property type="entry name" value="PDZ"/>
    <property type="match status" value="1"/>
</dbReference>
<dbReference type="InterPro" id="IPR029045">
    <property type="entry name" value="ClpP/crotonase-like_dom_sf"/>
</dbReference>
<dbReference type="GO" id="GO:0004175">
    <property type="term" value="F:endopeptidase activity"/>
    <property type="evidence" value="ECO:0007669"/>
    <property type="project" value="TreeGrafter"/>
</dbReference>
<dbReference type="GO" id="GO:0006508">
    <property type="term" value="P:proteolysis"/>
    <property type="evidence" value="ECO:0007669"/>
    <property type="project" value="UniProtKB-KW"/>
</dbReference>
<dbReference type="SMART" id="SM00245">
    <property type="entry name" value="TSPc"/>
    <property type="match status" value="1"/>
</dbReference>
<organism evidence="8 9">
    <name type="scientific">Neobacillus notoginsengisoli</name>
    <dbReference type="NCBI Taxonomy" id="1578198"/>
    <lineage>
        <taxon>Bacteria</taxon>
        <taxon>Bacillati</taxon>
        <taxon>Bacillota</taxon>
        <taxon>Bacilli</taxon>
        <taxon>Bacillales</taxon>
        <taxon>Bacillaceae</taxon>
        <taxon>Neobacillus</taxon>
    </lineage>
</organism>
<gene>
    <name evidence="8" type="ORF">D1B31_06400</name>
</gene>
<evidence type="ECO:0000259" key="7">
    <source>
        <dbReference type="PROSITE" id="PS50106"/>
    </source>
</evidence>
<dbReference type="SUPFAM" id="SSF50156">
    <property type="entry name" value="PDZ domain-like"/>
    <property type="match status" value="1"/>
</dbReference>
<evidence type="ECO:0000256" key="5">
    <source>
        <dbReference type="RuleBase" id="RU004404"/>
    </source>
</evidence>
<dbReference type="InterPro" id="IPR001478">
    <property type="entry name" value="PDZ"/>
</dbReference>
<dbReference type="AlphaFoldDB" id="A0A417YXF9"/>
<dbReference type="Gene3D" id="3.90.226.10">
    <property type="entry name" value="2-enoyl-CoA Hydratase, Chain A, domain 1"/>
    <property type="match status" value="1"/>
</dbReference>
<accession>A0A417YXF9</accession>
<dbReference type="PANTHER" id="PTHR32060">
    <property type="entry name" value="TAIL-SPECIFIC PROTEASE"/>
    <property type="match status" value="1"/>
</dbReference>
<reference evidence="8 9" key="1">
    <citation type="journal article" date="2017" name="Int. J. Syst. Evol. Microbiol.">
        <title>Bacillus notoginsengisoli sp. nov., a novel bacterium isolated from the rhizosphere of Panax notoginseng.</title>
        <authorList>
            <person name="Zhang M.Y."/>
            <person name="Cheng J."/>
            <person name="Cai Y."/>
            <person name="Zhang T.Y."/>
            <person name="Wu Y.Y."/>
            <person name="Manikprabhu D."/>
            <person name="Li W.J."/>
            <person name="Zhang Y.X."/>
        </authorList>
    </citation>
    <scope>NUCLEOTIDE SEQUENCE [LARGE SCALE GENOMIC DNA]</scope>
    <source>
        <strain evidence="8 9">JCM 30743</strain>
    </source>
</reference>
<dbReference type="InterPro" id="IPR036366">
    <property type="entry name" value="PGBDSf"/>
</dbReference>
<dbReference type="PANTHER" id="PTHR32060:SF30">
    <property type="entry name" value="CARBOXY-TERMINAL PROCESSING PROTEASE CTPA"/>
    <property type="match status" value="1"/>
</dbReference>
<dbReference type="OrthoDB" id="9812068at2"/>
<dbReference type="InterPro" id="IPR002477">
    <property type="entry name" value="Peptidoglycan-bd-like"/>
</dbReference>
<dbReference type="NCBIfam" id="TIGR00225">
    <property type="entry name" value="prc"/>
    <property type="match status" value="1"/>
</dbReference>
<dbReference type="CDD" id="cd06782">
    <property type="entry name" value="cpPDZ_CPP-like"/>
    <property type="match status" value="1"/>
</dbReference>
<dbReference type="Pfam" id="PF01471">
    <property type="entry name" value="PG_binding_1"/>
    <property type="match status" value="1"/>
</dbReference>
<dbReference type="PROSITE" id="PS50106">
    <property type="entry name" value="PDZ"/>
    <property type="match status" value="1"/>
</dbReference>
<dbReference type="InterPro" id="IPR036034">
    <property type="entry name" value="PDZ_sf"/>
</dbReference>
<dbReference type="RefSeq" id="WP_118919907.1">
    <property type="nucleotide sequence ID" value="NZ_QWEG01000003.1"/>
</dbReference>
<keyword evidence="2 5" id="KW-0645">Protease</keyword>
<dbReference type="GO" id="GO:0008236">
    <property type="term" value="F:serine-type peptidase activity"/>
    <property type="evidence" value="ECO:0007669"/>
    <property type="project" value="UniProtKB-KW"/>
</dbReference>
<dbReference type="InterPro" id="IPR004447">
    <property type="entry name" value="Peptidase_S41A"/>
</dbReference>
<dbReference type="CDD" id="cd07560">
    <property type="entry name" value="Peptidase_S41_CPP"/>
    <property type="match status" value="1"/>
</dbReference>
<keyword evidence="6" id="KW-1133">Transmembrane helix</keyword>
<sequence length="505" mass="55614">MNRQNVEVVKAVDEQNQVQEQEQNEEQVKQPPQIRMKRFNFIILLVVLVFLSVGITAFALSFGKEPHPVVIGGKSEREEFNKLYKAYDILKEGYFEDLDEGKVINGAINGMIQSLDDPYSAYMDEEAAKQFHHSVSSSFEGIGAEIQEKDGHIVIVSPLKGSPAEKAGLKPKDLVLMVDGKSIQGMSSTEAVMLIRGEKGTKVELTIQRPGVEGTIKVPIIRDEIPIETVHGEMLEDGIAKVQITTFSTNTSKELVETLNGLQKKGMKGLVLDLRQNPGGLLEQAVAISSMFVPEGKILFKVEDRNGNVKEYKSENEGNPEFPLVVLIDSGSASASEILAGAVKESANVPLVGQKSFGKGTVQTAQDFPDGSNVKFTTAKWLTPKGNWIHKKGIQPDYKVDLPDYVNLPYLDPKLELKLGSSSNEVKTAQQMLAALGFNPGRTDGFYDEQTVKKVKEFQAANKLPETGAITGDTTQKIIEKLQEKIIKDDPQLEKAVEVLKKEMK</sequence>
<dbReference type="EMBL" id="QWEG01000003">
    <property type="protein sequence ID" value="RHW42251.1"/>
    <property type="molecule type" value="Genomic_DNA"/>
</dbReference>
<keyword evidence="9" id="KW-1185">Reference proteome</keyword>
<keyword evidence="4 5" id="KW-0720">Serine protease</keyword>
<evidence type="ECO:0000256" key="2">
    <source>
        <dbReference type="ARBA" id="ARBA00022670"/>
    </source>
</evidence>
<dbReference type="Gene3D" id="2.30.42.10">
    <property type="match status" value="1"/>
</dbReference>
<keyword evidence="6" id="KW-0472">Membrane</keyword>
<dbReference type="Pfam" id="PF03572">
    <property type="entry name" value="Peptidase_S41"/>
    <property type="match status" value="1"/>
</dbReference>
<dbReference type="Proteomes" id="UP000284416">
    <property type="component" value="Unassembled WGS sequence"/>
</dbReference>
<dbReference type="Pfam" id="PF22694">
    <property type="entry name" value="CtpB_N-like"/>
    <property type="match status" value="1"/>
</dbReference>
<dbReference type="InterPro" id="IPR055210">
    <property type="entry name" value="CtpA/B_N"/>
</dbReference>